<dbReference type="EMBL" id="CP025704">
    <property type="protein sequence ID" value="AUN99877.1"/>
    <property type="molecule type" value="Genomic_DNA"/>
</dbReference>
<sequence>MINPIKLNKSDINKEVSRVTRAGNLLSKDSVLYHQWRIFWVTEDVVHRIKVIRIIESGHPESLYTKGSLHPINSVAIPSSELEKTLQGIEPHLFDYAVVIRDGTLINHFMDFWIYVNYQIYLLENAHAHKTSNHFISIFNLKEKNSKEIDLIHEFQGILIPAENANAIHTFIKRYYDYSLQRVYLLNNDSLEIAPYNFSPEEIFCVSSGIKPVHYFDHMKQSLKKIHFCDYSPLALQFWKDVIQCKNMNALLSIFEKYSPYFLGPSANAMEAVKLTLNHQVETFFQDSAHFFDLLDQMKERSHFLQVDIIGNLDFLTLANGPYYFWFSNSYERNLTLLQEAKAQHREAHLMRLQRLKSFHQETIYYNTANYDFKIGSLTSPHSLGTQDIPDSTPMEWLSL</sequence>
<reference evidence="1 2" key="1">
    <citation type="submission" date="2018-01" db="EMBL/GenBank/DDBJ databases">
        <title>Complete genome sequence of Bacteriovorax stolpii DSM12778.</title>
        <authorList>
            <person name="Tang B."/>
            <person name="Chang J."/>
        </authorList>
    </citation>
    <scope>NUCLEOTIDE SEQUENCE [LARGE SCALE GENOMIC DNA]</scope>
    <source>
        <strain evidence="1 2">DSM 12778</strain>
    </source>
</reference>
<name>A0A2K9NWI6_BACTC</name>
<accession>A0A2K9NWI6</accession>
<dbReference type="RefSeq" id="WP_102245166.1">
    <property type="nucleotide sequence ID" value="NZ_CP025704.1"/>
</dbReference>
<keyword evidence="2" id="KW-1185">Reference proteome</keyword>
<gene>
    <name evidence="1" type="ORF">C0V70_17555</name>
</gene>
<dbReference type="Proteomes" id="UP000235584">
    <property type="component" value="Chromosome"/>
</dbReference>
<dbReference type="AlphaFoldDB" id="A0A2K9NWI6"/>
<protein>
    <submittedName>
        <fullName evidence="1">Uncharacterized protein</fullName>
    </submittedName>
</protein>
<dbReference type="KEGG" id="bsto:C0V70_17555"/>
<proteinExistence type="predicted"/>
<evidence type="ECO:0000313" key="1">
    <source>
        <dbReference type="EMBL" id="AUN99877.1"/>
    </source>
</evidence>
<organism evidence="1 2">
    <name type="scientific">Bacteriovorax stolpii</name>
    <name type="common">Bdellovibrio stolpii</name>
    <dbReference type="NCBI Taxonomy" id="960"/>
    <lineage>
        <taxon>Bacteria</taxon>
        <taxon>Pseudomonadati</taxon>
        <taxon>Bdellovibrionota</taxon>
        <taxon>Bacteriovoracia</taxon>
        <taxon>Bacteriovoracales</taxon>
        <taxon>Bacteriovoracaceae</taxon>
        <taxon>Bacteriovorax</taxon>
    </lineage>
</organism>
<evidence type="ECO:0000313" key="2">
    <source>
        <dbReference type="Proteomes" id="UP000235584"/>
    </source>
</evidence>